<dbReference type="OrthoDB" id="1668230at2759"/>
<reference evidence="2 3" key="1">
    <citation type="submission" date="2015-07" db="EMBL/GenBank/DDBJ databases">
        <title>Emmonsia species relationships and genome sequence.</title>
        <authorList>
            <person name="Cuomo C.A."/>
            <person name="Schwartz I.S."/>
            <person name="Kenyon C."/>
            <person name="de Hoog G.S."/>
            <person name="Govender N.P."/>
            <person name="Botha A."/>
            <person name="Moreno L."/>
            <person name="de Vries M."/>
            <person name="Munoz J.F."/>
            <person name="Stielow J.B."/>
        </authorList>
    </citation>
    <scope>NUCLEOTIDE SEQUENCE [LARGE SCALE GENOMIC DNA]</scope>
    <source>
        <strain evidence="2 3">CBS 136260</strain>
    </source>
</reference>
<dbReference type="SUPFAM" id="SSF56112">
    <property type="entry name" value="Protein kinase-like (PK-like)"/>
    <property type="match status" value="1"/>
</dbReference>
<keyword evidence="2" id="KW-0808">Transferase</keyword>
<dbReference type="Pfam" id="PF00069">
    <property type="entry name" value="Pkinase"/>
    <property type="match status" value="1"/>
</dbReference>
<evidence type="ECO:0000313" key="3">
    <source>
        <dbReference type="Proteomes" id="UP000091918"/>
    </source>
</evidence>
<evidence type="ECO:0000259" key="1">
    <source>
        <dbReference type="PROSITE" id="PS50011"/>
    </source>
</evidence>
<dbReference type="AlphaFoldDB" id="A0A1B7NM05"/>
<gene>
    <name evidence="2" type="ORF">ACJ72_07842</name>
</gene>
<dbReference type="PROSITE" id="PS00108">
    <property type="entry name" value="PROTEIN_KINASE_ST"/>
    <property type="match status" value="1"/>
</dbReference>
<feature type="domain" description="Protein kinase" evidence="1">
    <location>
        <begin position="10"/>
        <end position="247"/>
    </location>
</feature>
<dbReference type="GO" id="GO:0004674">
    <property type="term" value="F:protein serine/threonine kinase activity"/>
    <property type="evidence" value="ECO:0007669"/>
    <property type="project" value="UniProtKB-KW"/>
</dbReference>
<sequence>MVSENVVHVMQRPGCIAIGQSGEICKLNDSMVVKYPKSLPGDTTYNELRQQFLDVERQIYERLGRHDGILQYFGVLNETGAIQLAYAKQGDLQAYIQSHDAPPEALRKMWIRLLVETFYHIYSRKVLHQDVKLNNILVNNDTPLVADFANGAIFPIDSDMELICAQDPLSRIDLLGIGCIMYSIGMWQDFEYDYFENDRFPTPEELPSTYGILYGEVIAKCWNNMYSTVKSLYEDFQNCSRQESEGV</sequence>
<dbReference type="InterPro" id="IPR011009">
    <property type="entry name" value="Kinase-like_dom_sf"/>
</dbReference>
<protein>
    <submittedName>
        <fullName evidence="2">Serine/threonine protein kinase</fullName>
    </submittedName>
</protein>
<keyword evidence="3" id="KW-1185">Reference proteome</keyword>
<dbReference type="Proteomes" id="UP000091918">
    <property type="component" value="Unassembled WGS sequence"/>
</dbReference>
<keyword evidence="2" id="KW-0723">Serine/threonine-protein kinase</keyword>
<dbReference type="InterPro" id="IPR000719">
    <property type="entry name" value="Prot_kinase_dom"/>
</dbReference>
<dbReference type="EMBL" id="LGUA01001985">
    <property type="protein sequence ID" value="OAX77853.1"/>
    <property type="molecule type" value="Genomic_DNA"/>
</dbReference>
<accession>A0A1B7NM05</accession>
<dbReference type="InterPro" id="IPR008271">
    <property type="entry name" value="Ser/Thr_kinase_AS"/>
</dbReference>
<dbReference type="GO" id="GO:0005524">
    <property type="term" value="F:ATP binding"/>
    <property type="evidence" value="ECO:0007669"/>
    <property type="project" value="InterPro"/>
</dbReference>
<dbReference type="SMART" id="SM00220">
    <property type="entry name" value="S_TKc"/>
    <property type="match status" value="1"/>
</dbReference>
<comment type="caution">
    <text evidence="2">The sequence shown here is derived from an EMBL/GenBank/DDBJ whole genome shotgun (WGS) entry which is preliminary data.</text>
</comment>
<dbReference type="PROSITE" id="PS50011">
    <property type="entry name" value="PROTEIN_KINASE_DOM"/>
    <property type="match status" value="1"/>
</dbReference>
<name>A0A1B7NM05_9EURO</name>
<proteinExistence type="predicted"/>
<evidence type="ECO:0000313" key="2">
    <source>
        <dbReference type="EMBL" id="OAX77853.1"/>
    </source>
</evidence>
<dbReference type="Gene3D" id="1.10.510.10">
    <property type="entry name" value="Transferase(Phosphotransferase) domain 1"/>
    <property type="match status" value="1"/>
</dbReference>
<organism evidence="2 3">
    <name type="scientific">Emergomyces africanus</name>
    <dbReference type="NCBI Taxonomy" id="1955775"/>
    <lineage>
        <taxon>Eukaryota</taxon>
        <taxon>Fungi</taxon>
        <taxon>Dikarya</taxon>
        <taxon>Ascomycota</taxon>
        <taxon>Pezizomycotina</taxon>
        <taxon>Eurotiomycetes</taxon>
        <taxon>Eurotiomycetidae</taxon>
        <taxon>Onygenales</taxon>
        <taxon>Ajellomycetaceae</taxon>
        <taxon>Emergomyces</taxon>
    </lineage>
</organism>
<keyword evidence="2" id="KW-0418">Kinase</keyword>
<dbReference type="STRING" id="1658172.A0A1B7NM05"/>